<comment type="caution">
    <text evidence="1">The sequence shown here is derived from an EMBL/GenBank/DDBJ whole genome shotgun (WGS) entry which is preliminary data.</text>
</comment>
<dbReference type="EMBL" id="PDCK01000043">
    <property type="protein sequence ID" value="PRQ34753.1"/>
    <property type="molecule type" value="Genomic_DNA"/>
</dbReference>
<accession>A0A2P6QKQ4</accession>
<proteinExistence type="predicted"/>
<keyword evidence="2" id="KW-1185">Reference proteome</keyword>
<dbReference type="Gramene" id="PRQ34753">
    <property type="protein sequence ID" value="PRQ34753"/>
    <property type="gene ID" value="RchiOBHm_Chr5g0072571"/>
</dbReference>
<gene>
    <name evidence="1" type="ORF">RchiOBHm_Chr5g0072571</name>
</gene>
<evidence type="ECO:0000313" key="1">
    <source>
        <dbReference type="EMBL" id="PRQ34753.1"/>
    </source>
</evidence>
<sequence length="129" mass="14394">MIKVSLNSVVSWSLLPGFYSKQACGKHFLLGFIIYMLCSFKHLGASLQQHTLIIIVSRSVQVKAGSLTASAGRNFDSRKPFPCWDLVEEVSPDSHRSEETFCFTAWSQFSDSFPSHLQVVGSTPREHQG</sequence>
<name>A0A2P6QKQ4_ROSCH</name>
<dbReference type="Proteomes" id="UP000238479">
    <property type="component" value="Chromosome 5"/>
</dbReference>
<reference evidence="1 2" key="1">
    <citation type="journal article" date="2018" name="Nat. Genet.">
        <title>The Rosa genome provides new insights in the design of modern roses.</title>
        <authorList>
            <person name="Bendahmane M."/>
        </authorList>
    </citation>
    <scope>NUCLEOTIDE SEQUENCE [LARGE SCALE GENOMIC DNA]</scope>
    <source>
        <strain evidence="2">cv. Old Blush</strain>
    </source>
</reference>
<dbReference type="AlphaFoldDB" id="A0A2P6QKQ4"/>
<evidence type="ECO:0000313" key="2">
    <source>
        <dbReference type="Proteomes" id="UP000238479"/>
    </source>
</evidence>
<protein>
    <submittedName>
        <fullName evidence="1">Uncharacterized protein</fullName>
    </submittedName>
</protein>
<organism evidence="1 2">
    <name type="scientific">Rosa chinensis</name>
    <name type="common">China rose</name>
    <dbReference type="NCBI Taxonomy" id="74649"/>
    <lineage>
        <taxon>Eukaryota</taxon>
        <taxon>Viridiplantae</taxon>
        <taxon>Streptophyta</taxon>
        <taxon>Embryophyta</taxon>
        <taxon>Tracheophyta</taxon>
        <taxon>Spermatophyta</taxon>
        <taxon>Magnoliopsida</taxon>
        <taxon>eudicotyledons</taxon>
        <taxon>Gunneridae</taxon>
        <taxon>Pentapetalae</taxon>
        <taxon>rosids</taxon>
        <taxon>fabids</taxon>
        <taxon>Rosales</taxon>
        <taxon>Rosaceae</taxon>
        <taxon>Rosoideae</taxon>
        <taxon>Rosoideae incertae sedis</taxon>
        <taxon>Rosa</taxon>
    </lineage>
</organism>